<name>A0ABD4JGM3_9BACT</name>
<dbReference type="Proteomes" id="UP001318760">
    <property type="component" value="Unassembled WGS sequence"/>
</dbReference>
<sequence length="178" mass="19784">MSIKIEGLALIETKLKRLKELNGLDKSAFDTIGNMIKNKIELSFEREASPFGERWKPISANTALKYAGGRKKAYYKNGRKQTKAFLGKYGAGGSKKILRLSGDLADNWHIKAAKNSVTVSNNSSNNGFAYGLTHQFGSSKLNIPARPFLPVDSNGELEPKLKENILKFLDKQLMSDFK</sequence>
<protein>
    <submittedName>
        <fullName evidence="1">Phage morphogenesis protein</fullName>
    </submittedName>
</protein>
<dbReference type="RefSeq" id="WP_336613081.1">
    <property type="nucleotide sequence ID" value="NZ_JADBHS010000001.1"/>
</dbReference>
<reference evidence="1 2" key="1">
    <citation type="submission" date="2020-10" db="EMBL/GenBank/DDBJ databases">
        <title>Campylobacter californiensis sp. nov. isolated from cattle and feral swine in California.</title>
        <authorList>
            <person name="Miller W.G."/>
        </authorList>
    </citation>
    <scope>NUCLEOTIDE SEQUENCE [LARGE SCALE GENOMIC DNA]</scope>
    <source>
        <strain evidence="1 2">RM12919</strain>
    </source>
</reference>
<evidence type="ECO:0000313" key="1">
    <source>
        <dbReference type="EMBL" id="MBE2985537.1"/>
    </source>
</evidence>
<dbReference type="AlphaFoldDB" id="A0ABD4JGM3"/>
<dbReference type="EMBL" id="JADBHS010000001">
    <property type="protein sequence ID" value="MBE2985537.1"/>
    <property type="molecule type" value="Genomic_DNA"/>
</dbReference>
<comment type="caution">
    <text evidence="1">The sequence shown here is derived from an EMBL/GenBank/DDBJ whole genome shotgun (WGS) entry which is preliminary data.</text>
</comment>
<organism evidence="1 2">
    <name type="scientific">Campylobacter californiensis</name>
    <dbReference type="NCBI Taxonomy" id="1032243"/>
    <lineage>
        <taxon>Bacteria</taxon>
        <taxon>Pseudomonadati</taxon>
        <taxon>Campylobacterota</taxon>
        <taxon>Epsilonproteobacteria</taxon>
        <taxon>Campylobacterales</taxon>
        <taxon>Campylobacteraceae</taxon>
        <taxon>Campylobacter</taxon>
    </lineage>
</organism>
<gene>
    <name evidence="1" type="ORF">CCAL12919_00110</name>
</gene>
<accession>A0ABD4JGM3</accession>
<evidence type="ECO:0000313" key="2">
    <source>
        <dbReference type="Proteomes" id="UP001318760"/>
    </source>
</evidence>
<dbReference type="InterPro" id="IPR006522">
    <property type="entry name" value="Phage_virion_morphogenesis"/>
</dbReference>
<dbReference type="Pfam" id="PF05069">
    <property type="entry name" value="Phage_tail_S"/>
    <property type="match status" value="1"/>
</dbReference>
<proteinExistence type="predicted"/>